<evidence type="ECO:0000259" key="2">
    <source>
        <dbReference type="PROSITE" id="PS50191"/>
    </source>
</evidence>
<gene>
    <name evidence="3" type="primary">CSR1_0</name>
    <name evidence="3" type="ORF">A0J61_06477</name>
</gene>
<name>A0A1C7N8M0_9FUNG</name>
<dbReference type="InterPro" id="IPR052432">
    <property type="entry name" value="PITP/CRAL-TRIO"/>
</dbReference>
<sequence length="444" mass="49803">MSPAAPTDSLSGHVGHLSLKQTETLKQLWAHLFELFNQTGTAYTAPAKQQQPQEEAPSKKSWFSKKDAAPKEVKDVFIGTTTDPAWMDLPLEKALPLIPGSELRFTFWNMVATDNPDAVLLRFLRARKWDLDASYQMLANTLRWRLVMRIDDIVSLGESGMRDELNKLKPELGDCFIKQLNSGKAYLGGPDKMGRGICFINVSLHQKDEQPLEAIKLLTMYVMETSRVIVHQPIESACIVFNMDGFTLKNMDFDFVKFLVGCFEAYYPETLGSCLIHKAPWVFSTVWNLITPLLDPVVASKIHFTKDCKELTNYVDMAALPGIISGEKDKKTLDESVQVAPVPPGTLSKPDTAAYHDYQAMVQKYEAETAEWTKAATTEESSKDYSARHESARQYRVARFRAEMDIRGPTSYQAKGLVTITPEGRVILNFGSDGFAPLDITENV</sequence>
<dbReference type="Proteomes" id="UP000093000">
    <property type="component" value="Unassembled WGS sequence"/>
</dbReference>
<dbReference type="CDD" id="cd00170">
    <property type="entry name" value="SEC14"/>
    <property type="match status" value="1"/>
</dbReference>
<keyword evidence="4" id="KW-1185">Reference proteome</keyword>
<evidence type="ECO:0000313" key="4">
    <source>
        <dbReference type="Proteomes" id="UP000093000"/>
    </source>
</evidence>
<feature type="domain" description="CRAL-TRIO" evidence="2">
    <location>
        <begin position="185"/>
        <end position="332"/>
    </location>
</feature>
<comment type="caution">
    <text evidence="3">The sequence shown here is derived from an EMBL/GenBank/DDBJ whole genome shotgun (WGS) entry which is preliminary data.</text>
</comment>
<dbReference type="InParanoid" id="A0A1C7N8M0"/>
<dbReference type="SUPFAM" id="SSF52087">
    <property type="entry name" value="CRAL/TRIO domain"/>
    <property type="match status" value="1"/>
</dbReference>
<dbReference type="AlphaFoldDB" id="A0A1C7N8M0"/>
<evidence type="ECO:0000313" key="3">
    <source>
        <dbReference type="EMBL" id="OBZ85475.1"/>
    </source>
</evidence>
<dbReference type="Pfam" id="PF00650">
    <property type="entry name" value="CRAL_TRIO"/>
    <property type="match status" value="1"/>
</dbReference>
<dbReference type="InterPro" id="IPR036273">
    <property type="entry name" value="CRAL/TRIO_N_dom_sf"/>
</dbReference>
<dbReference type="PANTHER" id="PTHR46590">
    <property type="entry name" value="PHOSPHATIDYLINOSITOL TRANSFER PROTEIN CSR1-RELATED"/>
    <property type="match status" value="1"/>
</dbReference>
<protein>
    <submittedName>
        <fullName evidence="3">Phosphatidylinositol transfer protein CSR1</fullName>
    </submittedName>
</protein>
<dbReference type="SMART" id="SM00516">
    <property type="entry name" value="SEC14"/>
    <property type="match status" value="1"/>
</dbReference>
<dbReference type="OrthoDB" id="43460at2759"/>
<dbReference type="Pfam" id="PF03765">
    <property type="entry name" value="CRAL_TRIO_N"/>
    <property type="match status" value="1"/>
</dbReference>
<dbReference type="SUPFAM" id="SSF46938">
    <property type="entry name" value="CRAL/TRIO N-terminal domain"/>
    <property type="match status" value="1"/>
</dbReference>
<dbReference type="FunCoup" id="A0A1C7N8M0">
    <property type="interactions" value="121"/>
</dbReference>
<dbReference type="InterPro" id="IPR011074">
    <property type="entry name" value="CRAL/TRIO_N_dom"/>
</dbReference>
<dbReference type="PANTHER" id="PTHR46590:SF6">
    <property type="entry name" value="CRAL-TRIO DOMAIN-CONTAINING PROTEIN C365.01"/>
    <property type="match status" value="1"/>
</dbReference>
<dbReference type="STRING" id="101091.A0A1C7N8M0"/>
<dbReference type="PRINTS" id="PR00180">
    <property type="entry name" value="CRETINALDHBP"/>
</dbReference>
<dbReference type="EMBL" id="LUGH01000392">
    <property type="protein sequence ID" value="OBZ85475.1"/>
    <property type="molecule type" value="Genomic_DNA"/>
</dbReference>
<accession>A0A1C7N8M0</accession>
<dbReference type="SMART" id="SM01100">
    <property type="entry name" value="CRAL_TRIO_N"/>
    <property type="match status" value="1"/>
</dbReference>
<feature type="compositionally biased region" description="Low complexity" evidence="1">
    <location>
        <begin position="45"/>
        <end position="55"/>
    </location>
</feature>
<dbReference type="InterPro" id="IPR036865">
    <property type="entry name" value="CRAL-TRIO_dom_sf"/>
</dbReference>
<dbReference type="Gene3D" id="3.40.525.10">
    <property type="entry name" value="CRAL-TRIO lipid binding domain"/>
    <property type="match status" value="1"/>
</dbReference>
<reference evidence="3 4" key="1">
    <citation type="submission" date="2016-03" db="EMBL/GenBank/DDBJ databases">
        <title>Choanephora cucurbitarum.</title>
        <authorList>
            <person name="Min B."/>
            <person name="Park H."/>
            <person name="Park J.-H."/>
            <person name="Shin H.-D."/>
            <person name="Choi I.-G."/>
        </authorList>
    </citation>
    <scope>NUCLEOTIDE SEQUENCE [LARGE SCALE GENOMIC DNA]</scope>
    <source>
        <strain evidence="3 4">KUS-F28377</strain>
    </source>
</reference>
<organism evidence="3 4">
    <name type="scientific">Choanephora cucurbitarum</name>
    <dbReference type="NCBI Taxonomy" id="101091"/>
    <lineage>
        <taxon>Eukaryota</taxon>
        <taxon>Fungi</taxon>
        <taxon>Fungi incertae sedis</taxon>
        <taxon>Mucoromycota</taxon>
        <taxon>Mucoromycotina</taxon>
        <taxon>Mucoromycetes</taxon>
        <taxon>Mucorales</taxon>
        <taxon>Mucorineae</taxon>
        <taxon>Choanephoraceae</taxon>
        <taxon>Choanephoroideae</taxon>
        <taxon>Choanephora</taxon>
    </lineage>
</organism>
<evidence type="ECO:0000256" key="1">
    <source>
        <dbReference type="SAM" id="MobiDB-lite"/>
    </source>
</evidence>
<dbReference type="PROSITE" id="PS50191">
    <property type="entry name" value="CRAL_TRIO"/>
    <property type="match status" value="1"/>
</dbReference>
<feature type="region of interest" description="Disordered" evidence="1">
    <location>
        <begin position="44"/>
        <end position="67"/>
    </location>
</feature>
<proteinExistence type="predicted"/>
<dbReference type="InterPro" id="IPR001251">
    <property type="entry name" value="CRAL-TRIO_dom"/>
</dbReference>